<dbReference type="PANTHER" id="PTHR35936:SF17">
    <property type="entry name" value="ARGININE-BINDING EXTRACELLULAR PROTEIN ARTP"/>
    <property type="match status" value="1"/>
</dbReference>
<evidence type="ECO:0000259" key="3">
    <source>
        <dbReference type="Pfam" id="PF00497"/>
    </source>
</evidence>
<comment type="caution">
    <text evidence="4">The sequence shown here is derived from an EMBL/GenBank/DDBJ whole genome shotgun (WGS) entry which is preliminary data.</text>
</comment>
<dbReference type="SUPFAM" id="SSF53850">
    <property type="entry name" value="Periplasmic binding protein-like II"/>
    <property type="match status" value="2"/>
</dbReference>
<reference evidence="4" key="2">
    <citation type="submission" date="2021-04" db="EMBL/GenBank/DDBJ databases">
        <authorList>
            <person name="Gilroy R."/>
        </authorList>
    </citation>
    <scope>NUCLEOTIDE SEQUENCE</scope>
    <source>
        <strain evidence="4">CHK195-9823</strain>
    </source>
</reference>
<dbReference type="PANTHER" id="PTHR35936">
    <property type="entry name" value="MEMBRANE-BOUND LYTIC MUREIN TRANSGLYCOSYLASE F"/>
    <property type="match status" value="1"/>
</dbReference>
<reference evidence="4" key="1">
    <citation type="journal article" date="2021" name="PeerJ">
        <title>Extensive microbial diversity within the chicken gut microbiome revealed by metagenomics and culture.</title>
        <authorList>
            <person name="Gilroy R."/>
            <person name="Ravi A."/>
            <person name="Getino M."/>
            <person name="Pursley I."/>
            <person name="Horton D.L."/>
            <person name="Alikhan N.F."/>
            <person name="Baker D."/>
            <person name="Gharbi K."/>
            <person name="Hall N."/>
            <person name="Watson M."/>
            <person name="Adriaenssens E.M."/>
            <person name="Foster-Nyarko E."/>
            <person name="Jarju S."/>
            <person name="Secka A."/>
            <person name="Antonio M."/>
            <person name="Oren A."/>
            <person name="Chaudhuri R.R."/>
            <person name="La Ragione R."/>
            <person name="Hildebrand F."/>
            <person name="Pallen M.J."/>
        </authorList>
    </citation>
    <scope>NUCLEOTIDE SEQUENCE</scope>
    <source>
        <strain evidence="4">CHK195-9823</strain>
    </source>
</reference>
<dbReference type="Pfam" id="PF00497">
    <property type="entry name" value="SBP_bac_3"/>
    <property type="match status" value="1"/>
</dbReference>
<feature type="signal peptide" evidence="2">
    <location>
        <begin position="1"/>
        <end position="29"/>
    </location>
</feature>
<keyword evidence="1 2" id="KW-0732">Signal</keyword>
<sequence length="181" mass="20008">MKTKSKVKSACILLLLCTGILTMSGCSMGMGRETLENDVLRVGMHLDIDKMCYLSQEDNQPEGFEVELAGLLADKMGMELEIVDTTEENLLKSLDGEVYDCVLSSVGLSQWNTIHYGHTQPYLDLSSIEKGSGDEEDTRIAAFTKKGNSLADTLEEYLEELKEDGSLSQLSTKYFGEDLTI</sequence>
<gene>
    <name evidence="4" type="ORF">H9747_02745</name>
</gene>
<dbReference type="EMBL" id="DXIQ01000017">
    <property type="protein sequence ID" value="HIV37908.1"/>
    <property type="molecule type" value="Genomic_DNA"/>
</dbReference>
<dbReference type="InterPro" id="IPR001638">
    <property type="entry name" value="Solute-binding_3/MltF_N"/>
</dbReference>
<evidence type="ECO:0000256" key="2">
    <source>
        <dbReference type="SAM" id="SignalP"/>
    </source>
</evidence>
<feature type="domain" description="Solute-binding protein family 3/N-terminal" evidence="3">
    <location>
        <begin position="40"/>
        <end position="177"/>
    </location>
</feature>
<dbReference type="AlphaFoldDB" id="A0A9D1PB50"/>
<dbReference type="Gene3D" id="3.40.190.10">
    <property type="entry name" value="Periplasmic binding protein-like II"/>
    <property type="match status" value="1"/>
</dbReference>
<evidence type="ECO:0000313" key="4">
    <source>
        <dbReference type="EMBL" id="HIV37908.1"/>
    </source>
</evidence>
<organism evidence="4 5">
    <name type="scientific">Candidatus Blautia stercorigallinarum</name>
    <dbReference type="NCBI Taxonomy" id="2838501"/>
    <lineage>
        <taxon>Bacteria</taxon>
        <taxon>Bacillati</taxon>
        <taxon>Bacillota</taxon>
        <taxon>Clostridia</taxon>
        <taxon>Lachnospirales</taxon>
        <taxon>Lachnospiraceae</taxon>
        <taxon>Blautia</taxon>
    </lineage>
</organism>
<dbReference type="Proteomes" id="UP000886814">
    <property type="component" value="Unassembled WGS sequence"/>
</dbReference>
<dbReference type="PROSITE" id="PS51257">
    <property type="entry name" value="PROKAR_LIPOPROTEIN"/>
    <property type="match status" value="1"/>
</dbReference>
<name>A0A9D1PB50_9FIRM</name>
<accession>A0A9D1PB50</accession>
<proteinExistence type="predicted"/>
<evidence type="ECO:0000256" key="1">
    <source>
        <dbReference type="ARBA" id="ARBA00022729"/>
    </source>
</evidence>
<feature type="chain" id="PRO_5038854560" evidence="2">
    <location>
        <begin position="30"/>
        <end position="181"/>
    </location>
</feature>
<evidence type="ECO:0000313" key="5">
    <source>
        <dbReference type="Proteomes" id="UP000886814"/>
    </source>
</evidence>
<protein>
    <submittedName>
        <fullName evidence="4">Transporter substrate-binding domain-containing protein</fullName>
    </submittedName>
</protein>